<dbReference type="Pfam" id="PF01380">
    <property type="entry name" value="SIS"/>
    <property type="match status" value="1"/>
</dbReference>
<dbReference type="PROSITE" id="PS51464">
    <property type="entry name" value="SIS"/>
    <property type="match status" value="1"/>
</dbReference>
<dbReference type="EMBL" id="AFGF01000181">
    <property type="protein sequence ID" value="EGO62696.1"/>
    <property type="molecule type" value="Genomic_DNA"/>
</dbReference>
<dbReference type="Proteomes" id="UP000003240">
    <property type="component" value="Unassembled WGS sequence"/>
</dbReference>
<dbReference type="GO" id="GO:0003677">
    <property type="term" value="F:DNA binding"/>
    <property type="evidence" value="ECO:0007669"/>
    <property type="project" value="InterPro"/>
</dbReference>
<comment type="caution">
    <text evidence="2">The sequence shown here is derived from an EMBL/GenBank/DDBJ whole genome shotgun (WGS) entry which is preliminary data.</text>
</comment>
<dbReference type="InterPro" id="IPR001347">
    <property type="entry name" value="SIS_dom"/>
</dbReference>
<name>F7NMN2_9FIRM</name>
<keyword evidence="3" id="KW-1185">Reference proteome</keyword>
<dbReference type="GO" id="GO:0097367">
    <property type="term" value="F:carbohydrate derivative binding"/>
    <property type="evidence" value="ECO:0007669"/>
    <property type="project" value="InterPro"/>
</dbReference>
<protein>
    <submittedName>
        <fullName evidence="2">Transcriptional regulator, RpiR family protein</fullName>
    </submittedName>
</protein>
<dbReference type="AlphaFoldDB" id="F7NMN2"/>
<dbReference type="PANTHER" id="PTHR30514">
    <property type="entry name" value="GLUCOKINASE"/>
    <property type="match status" value="1"/>
</dbReference>
<dbReference type="eggNOG" id="COG1737">
    <property type="taxonomic scope" value="Bacteria"/>
</dbReference>
<dbReference type="InterPro" id="IPR046348">
    <property type="entry name" value="SIS_dom_sf"/>
</dbReference>
<reference evidence="2 3" key="1">
    <citation type="journal article" date="2011" name="EMBO J.">
        <title>Structural diversity of bacterial flagellar motors.</title>
        <authorList>
            <person name="Chen S."/>
            <person name="Beeby M."/>
            <person name="Murphy G.E."/>
            <person name="Leadbetter J.R."/>
            <person name="Hendrixson D.R."/>
            <person name="Briegel A."/>
            <person name="Li Z."/>
            <person name="Shi J."/>
            <person name="Tocheva E.I."/>
            <person name="Muller A."/>
            <person name="Dobro M.J."/>
            <person name="Jensen G.J."/>
        </authorList>
    </citation>
    <scope>NUCLEOTIDE SEQUENCE [LARGE SCALE GENOMIC DNA]</scope>
    <source>
        <strain evidence="2 3">DSM 6540</strain>
    </source>
</reference>
<proteinExistence type="predicted"/>
<dbReference type="PANTHER" id="PTHR30514:SF1">
    <property type="entry name" value="HTH-TYPE TRANSCRIPTIONAL REGULATOR HEXR-RELATED"/>
    <property type="match status" value="1"/>
</dbReference>
<feature type="domain" description="SIS" evidence="1">
    <location>
        <begin position="52"/>
        <end position="192"/>
    </location>
</feature>
<evidence type="ECO:0000259" key="1">
    <source>
        <dbReference type="PROSITE" id="PS51464"/>
    </source>
</evidence>
<dbReference type="SUPFAM" id="SSF53697">
    <property type="entry name" value="SIS domain"/>
    <property type="match status" value="1"/>
</dbReference>
<dbReference type="STRING" id="1009370.ALO_16816"/>
<organism evidence="2 3">
    <name type="scientific">Acetonema longum DSM 6540</name>
    <dbReference type="NCBI Taxonomy" id="1009370"/>
    <lineage>
        <taxon>Bacteria</taxon>
        <taxon>Bacillati</taxon>
        <taxon>Bacillota</taxon>
        <taxon>Negativicutes</taxon>
        <taxon>Acetonemataceae</taxon>
        <taxon>Acetonema</taxon>
    </lineage>
</organism>
<gene>
    <name evidence="2" type="ORF">ALO_16816</name>
</gene>
<sequence>MASSVIEPLKNIHEEISETDDMFIIMQKLCTLNIQNLEQTTKVNDCRELGRAVDIIAGAGQLLFFAMAGSGGLAMDACNKFMRTGIPCMVQTDSHWQAMYASLMKENDVVIAFSHSGSNKELIESITIARNKKAKVIAITGSPISPIAKVSDVVLVSYGKETMFRSEAMGSRVTALLVTDCLYTGVCLQRKDTTLQVLEKLRDSIARKRY</sequence>
<dbReference type="GO" id="GO:1901135">
    <property type="term" value="P:carbohydrate derivative metabolic process"/>
    <property type="evidence" value="ECO:0007669"/>
    <property type="project" value="InterPro"/>
</dbReference>
<dbReference type="GO" id="GO:0003700">
    <property type="term" value="F:DNA-binding transcription factor activity"/>
    <property type="evidence" value="ECO:0007669"/>
    <property type="project" value="InterPro"/>
</dbReference>
<dbReference type="InterPro" id="IPR035472">
    <property type="entry name" value="RpiR-like_SIS"/>
</dbReference>
<evidence type="ECO:0000313" key="2">
    <source>
        <dbReference type="EMBL" id="EGO62696.1"/>
    </source>
</evidence>
<dbReference type="RefSeq" id="WP_004097876.1">
    <property type="nucleotide sequence ID" value="NZ_AFGF01000181.1"/>
</dbReference>
<dbReference type="CDD" id="cd05013">
    <property type="entry name" value="SIS_RpiR"/>
    <property type="match status" value="1"/>
</dbReference>
<dbReference type="Gene3D" id="3.40.50.10490">
    <property type="entry name" value="Glucose-6-phosphate isomerase like protein, domain 1"/>
    <property type="match status" value="1"/>
</dbReference>
<evidence type="ECO:0000313" key="3">
    <source>
        <dbReference type="Proteomes" id="UP000003240"/>
    </source>
</evidence>
<accession>F7NMN2</accession>
<dbReference type="InterPro" id="IPR047640">
    <property type="entry name" value="RpiR-like"/>
</dbReference>